<gene>
    <name evidence="1" type="ORF">Aple_014950</name>
</gene>
<sequence>MRVRPHIAVPVLLIAVALTGLGAWISHRAPVRVDDSVREEIAYGGEVLAVAEELTNASSPLFEYEYIAMDRKQVDVGAAIDQQVEKMRSSGWSGEPIGQGEGYHLVSDRRQTIAMVEPLEPFLRQWGTGPSIFPEQRAALLIAEKVDDPSKLVLVTLRHVG</sequence>
<protein>
    <submittedName>
        <fullName evidence="1">Uncharacterized protein</fullName>
    </submittedName>
</protein>
<keyword evidence="2" id="KW-1185">Reference proteome</keyword>
<dbReference type="EMBL" id="BLAF01000008">
    <property type="protein sequence ID" value="GES18600.1"/>
    <property type="molecule type" value="Genomic_DNA"/>
</dbReference>
<dbReference type="Proteomes" id="UP000377595">
    <property type="component" value="Unassembled WGS sequence"/>
</dbReference>
<organism evidence="1 2">
    <name type="scientific">Acrocarpospora pleiomorpha</name>
    <dbReference type="NCBI Taxonomy" id="90975"/>
    <lineage>
        <taxon>Bacteria</taxon>
        <taxon>Bacillati</taxon>
        <taxon>Actinomycetota</taxon>
        <taxon>Actinomycetes</taxon>
        <taxon>Streptosporangiales</taxon>
        <taxon>Streptosporangiaceae</taxon>
        <taxon>Acrocarpospora</taxon>
    </lineage>
</organism>
<dbReference type="RefSeq" id="WP_155343733.1">
    <property type="nucleotide sequence ID" value="NZ_BAAAHM010000012.1"/>
</dbReference>
<dbReference type="OrthoDB" id="9860632at2"/>
<proteinExistence type="predicted"/>
<evidence type="ECO:0000313" key="2">
    <source>
        <dbReference type="Proteomes" id="UP000377595"/>
    </source>
</evidence>
<accession>A0A5M3XBU6</accession>
<name>A0A5M3XBU6_9ACTN</name>
<evidence type="ECO:0000313" key="1">
    <source>
        <dbReference type="EMBL" id="GES18600.1"/>
    </source>
</evidence>
<comment type="caution">
    <text evidence="1">The sequence shown here is derived from an EMBL/GenBank/DDBJ whole genome shotgun (WGS) entry which is preliminary data.</text>
</comment>
<dbReference type="AlphaFoldDB" id="A0A5M3XBU6"/>
<reference evidence="1 2" key="1">
    <citation type="submission" date="2019-10" db="EMBL/GenBank/DDBJ databases">
        <title>Whole genome shotgun sequence of Acrocarpospora pleiomorpha NBRC 16267.</title>
        <authorList>
            <person name="Ichikawa N."/>
            <person name="Kimura A."/>
            <person name="Kitahashi Y."/>
            <person name="Komaki H."/>
            <person name="Oguchi A."/>
        </authorList>
    </citation>
    <scope>NUCLEOTIDE SEQUENCE [LARGE SCALE GENOMIC DNA]</scope>
    <source>
        <strain evidence="1 2">NBRC 16267</strain>
    </source>
</reference>